<dbReference type="AlphaFoldDB" id="A0A0N5AKR1"/>
<proteinExistence type="predicted"/>
<keyword evidence="2" id="KW-1185">Reference proteome</keyword>
<sequence>MFLLIFIVITVHSVAATISCFSCVSELPETTPKDAQTALKSVLSASYNLPLVDKYCSDPNDVFFRGVSRSTCPSDDQCVKISATNGGKHIICNTRLSKIGVPTKRDTEQRSLQQYFKSINMRMFREFMQLIVHLLDIQ</sequence>
<dbReference type="Proteomes" id="UP000046393">
    <property type="component" value="Unplaced"/>
</dbReference>
<feature type="chain" id="PRO_5005893194" evidence="1">
    <location>
        <begin position="17"/>
        <end position="138"/>
    </location>
</feature>
<organism evidence="2 3">
    <name type="scientific">Syphacia muris</name>
    <dbReference type="NCBI Taxonomy" id="451379"/>
    <lineage>
        <taxon>Eukaryota</taxon>
        <taxon>Metazoa</taxon>
        <taxon>Ecdysozoa</taxon>
        <taxon>Nematoda</taxon>
        <taxon>Chromadorea</taxon>
        <taxon>Rhabditida</taxon>
        <taxon>Spirurina</taxon>
        <taxon>Oxyuridomorpha</taxon>
        <taxon>Oxyuroidea</taxon>
        <taxon>Oxyuridae</taxon>
        <taxon>Syphacia</taxon>
    </lineage>
</organism>
<protein>
    <submittedName>
        <fullName evidence="3">Protein quiver</fullName>
    </submittedName>
</protein>
<dbReference type="WBParaSite" id="SMUV_0000509101-mRNA-1">
    <property type="protein sequence ID" value="SMUV_0000509101-mRNA-1"/>
    <property type="gene ID" value="SMUV_0000509101"/>
</dbReference>
<feature type="signal peptide" evidence="1">
    <location>
        <begin position="1"/>
        <end position="16"/>
    </location>
</feature>
<reference evidence="3" key="1">
    <citation type="submission" date="2017-02" db="UniProtKB">
        <authorList>
            <consortium name="WormBaseParasite"/>
        </authorList>
    </citation>
    <scope>IDENTIFICATION</scope>
</reference>
<name>A0A0N5AKR1_9BILA</name>
<accession>A0A0N5AKR1</accession>
<evidence type="ECO:0000313" key="2">
    <source>
        <dbReference type="Proteomes" id="UP000046393"/>
    </source>
</evidence>
<evidence type="ECO:0000256" key="1">
    <source>
        <dbReference type="SAM" id="SignalP"/>
    </source>
</evidence>
<keyword evidence="1" id="KW-0732">Signal</keyword>
<evidence type="ECO:0000313" key="3">
    <source>
        <dbReference type="WBParaSite" id="SMUV_0000509101-mRNA-1"/>
    </source>
</evidence>